<accession>A0AAW6ZK90</accession>
<evidence type="ECO:0000313" key="1">
    <source>
        <dbReference type="EMBL" id="MDK8602115.1"/>
    </source>
</evidence>
<protein>
    <submittedName>
        <fullName evidence="1">Uncharacterized protein</fullName>
    </submittedName>
</protein>
<dbReference type="AlphaFoldDB" id="A0AAW6ZK90"/>
<dbReference type="RefSeq" id="WP_070445509.1">
    <property type="nucleotide sequence ID" value="NZ_JASPDQ010000014.1"/>
</dbReference>
<name>A0AAW6ZK90_9ACTO</name>
<evidence type="ECO:0000313" key="2">
    <source>
        <dbReference type="Proteomes" id="UP001225576"/>
    </source>
</evidence>
<sequence>MVEKSKVEKVTPTLEAGERTATEVFNELAGADLVVPPYALSPSHAARLLAHVARVEGMGEDDFGQILGVAADLFEYMAAHCARPGRARDLEEQFTGDIEGMMNFVMAYVGALGESKRSSN</sequence>
<proteinExistence type="predicted"/>
<organism evidence="1 2">
    <name type="scientific">Trueperella bernardiae</name>
    <dbReference type="NCBI Taxonomy" id="59561"/>
    <lineage>
        <taxon>Bacteria</taxon>
        <taxon>Bacillati</taxon>
        <taxon>Actinomycetota</taxon>
        <taxon>Actinomycetes</taxon>
        <taxon>Actinomycetales</taxon>
        <taxon>Actinomycetaceae</taxon>
        <taxon>Trueperella</taxon>
    </lineage>
</organism>
<gene>
    <name evidence="1" type="ORF">QP858_06565</name>
</gene>
<dbReference type="Proteomes" id="UP001225576">
    <property type="component" value="Unassembled WGS sequence"/>
</dbReference>
<dbReference type="EMBL" id="JASPDQ010000014">
    <property type="protein sequence ID" value="MDK8602115.1"/>
    <property type="molecule type" value="Genomic_DNA"/>
</dbReference>
<comment type="caution">
    <text evidence="1">The sequence shown here is derived from an EMBL/GenBank/DDBJ whole genome shotgun (WGS) entry which is preliminary data.</text>
</comment>
<reference evidence="1" key="1">
    <citation type="submission" date="2023-05" db="EMBL/GenBank/DDBJ databases">
        <title>Genomic Catalog of Human Bladder Bacteria.</title>
        <authorList>
            <person name="Du J."/>
        </authorList>
    </citation>
    <scope>NUCLEOTIDE SEQUENCE</scope>
    <source>
        <strain evidence="1">UMB1304A</strain>
    </source>
</reference>